<dbReference type="PROSITE" id="PS50405">
    <property type="entry name" value="GST_CTER"/>
    <property type="match status" value="1"/>
</dbReference>
<proteinExistence type="predicted"/>
<dbReference type="InterPro" id="IPR036249">
    <property type="entry name" value="Thioredoxin-like_sf"/>
</dbReference>
<dbReference type="CDD" id="cd03057">
    <property type="entry name" value="GST_N_Beta"/>
    <property type="match status" value="1"/>
</dbReference>
<dbReference type="PANTHER" id="PTHR44051:SF8">
    <property type="entry name" value="GLUTATHIONE S-TRANSFERASE GSTA"/>
    <property type="match status" value="1"/>
</dbReference>
<dbReference type="SFLD" id="SFLDS00019">
    <property type="entry name" value="Glutathione_Transferase_(cytos"/>
    <property type="match status" value="1"/>
</dbReference>
<dbReference type="Gene3D" id="3.40.30.10">
    <property type="entry name" value="Glutaredoxin"/>
    <property type="match status" value="1"/>
</dbReference>
<gene>
    <name evidence="3" type="ORF">B1B_01927</name>
</gene>
<dbReference type="InterPro" id="IPR010987">
    <property type="entry name" value="Glutathione-S-Trfase_C-like"/>
</dbReference>
<name>T1C291_9ZZZZ</name>
<dbReference type="SUPFAM" id="SSF52833">
    <property type="entry name" value="Thioredoxin-like"/>
    <property type="match status" value="1"/>
</dbReference>
<feature type="domain" description="GST N-terminal" evidence="1">
    <location>
        <begin position="1"/>
        <end position="81"/>
    </location>
</feature>
<evidence type="ECO:0000259" key="2">
    <source>
        <dbReference type="PROSITE" id="PS50405"/>
    </source>
</evidence>
<comment type="caution">
    <text evidence="3">The sequence shown here is derived from an EMBL/GenBank/DDBJ whole genome shotgun (WGS) entry which is preliminary data.</text>
</comment>
<dbReference type="InterPro" id="IPR004046">
    <property type="entry name" value="GST_C"/>
</dbReference>
<dbReference type="Pfam" id="PF13409">
    <property type="entry name" value="GST_N_2"/>
    <property type="match status" value="1"/>
</dbReference>
<organism evidence="3">
    <name type="scientific">mine drainage metagenome</name>
    <dbReference type="NCBI Taxonomy" id="410659"/>
    <lineage>
        <taxon>unclassified sequences</taxon>
        <taxon>metagenomes</taxon>
        <taxon>ecological metagenomes</taxon>
    </lineage>
</organism>
<dbReference type="Pfam" id="PF00043">
    <property type="entry name" value="GST_C"/>
    <property type="match status" value="1"/>
</dbReference>
<dbReference type="InterPro" id="IPR004045">
    <property type="entry name" value="Glutathione_S-Trfase_N"/>
</dbReference>
<evidence type="ECO:0000259" key="1">
    <source>
        <dbReference type="PROSITE" id="PS50404"/>
    </source>
</evidence>
<dbReference type="SFLD" id="SFLDG01150">
    <property type="entry name" value="Main.1:_Beta-like"/>
    <property type="match status" value="1"/>
</dbReference>
<dbReference type="NCBIfam" id="NF007831">
    <property type="entry name" value="PRK10542.1"/>
    <property type="match status" value="1"/>
</dbReference>
<accession>T1C291</accession>
<dbReference type="SUPFAM" id="SSF47616">
    <property type="entry name" value="GST C-terminal domain-like"/>
    <property type="match status" value="1"/>
</dbReference>
<dbReference type="EMBL" id="AUZY01001148">
    <property type="protein sequence ID" value="EQD76082.1"/>
    <property type="molecule type" value="Genomic_DNA"/>
</dbReference>
<reference evidence="3" key="2">
    <citation type="journal article" date="2014" name="ISME J.">
        <title>Microbial stratification in low pH oxic and suboxic macroscopic growths along an acid mine drainage.</title>
        <authorList>
            <person name="Mendez-Garcia C."/>
            <person name="Mesa V."/>
            <person name="Sprenger R.R."/>
            <person name="Richter M."/>
            <person name="Diez M.S."/>
            <person name="Solano J."/>
            <person name="Bargiela R."/>
            <person name="Golyshina O.V."/>
            <person name="Manteca A."/>
            <person name="Ramos J.L."/>
            <person name="Gallego J.R."/>
            <person name="Llorente I."/>
            <person name="Martins Dos Santos V.A."/>
            <person name="Jensen O.N."/>
            <person name="Pelaez A.I."/>
            <person name="Sanchez J."/>
            <person name="Ferrer M."/>
        </authorList>
    </citation>
    <scope>NUCLEOTIDE SEQUENCE</scope>
</reference>
<dbReference type="AlphaFoldDB" id="T1C291"/>
<protein>
    <submittedName>
        <fullName evidence="3">Glutathionine S-transferase</fullName>
    </submittedName>
</protein>
<sequence length="202" mass="22580">MKLYYSPGACSLSPLIVALEADLPIALERVDLKTKKTETGHDFTAVNPKGYVPALEMEDGAILTEGPAIVQYLGDRKPDSGLVPPAGTSARYRLQEWLNFVSTEFHKQYSPLFNPSVPPEIKKIFAGNLERRYSWVAKTLEKQPFLMGAHFTAVDAYLFTVTNWARTVQFDLSMWPVIVDYQKRIANRPAVQKAFAAEGVKA</sequence>
<keyword evidence="3" id="KW-0808">Transferase</keyword>
<dbReference type="GO" id="GO:0016740">
    <property type="term" value="F:transferase activity"/>
    <property type="evidence" value="ECO:0007669"/>
    <property type="project" value="UniProtKB-KW"/>
</dbReference>
<dbReference type="InterPro" id="IPR040079">
    <property type="entry name" value="Glutathione_S-Trfase"/>
</dbReference>
<dbReference type="CDD" id="cd03188">
    <property type="entry name" value="GST_C_Beta"/>
    <property type="match status" value="1"/>
</dbReference>
<dbReference type="Gene3D" id="1.20.1050.10">
    <property type="match status" value="1"/>
</dbReference>
<dbReference type="SFLD" id="SFLDG00358">
    <property type="entry name" value="Main_(cytGST)"/>
    <property type="match status" value="1"/>
</dbReference>
<dbReference type="PANTHER" id="PTHR44051">
    <property type="entry name" value="GLUTATHIONE S-TRANSFERASE-RELATED"/>
    <property type="match status" value="1"/>
</dbReference>
<feature type="domain" description="GST C-terminal" evidence="2">
    <location>
        <begin position="87"/>
        <end position="202"/>
    </location>
</feature>
<reference evidence="3" key="1">
    <citation type="submission" date="2013-08" db="EMBL/GenBank/DDBJ databases">
        <authorList>
            <person name="Mendez C."/>
            <person name="Richter M."/>
            <person name="Ferrer M."/>
            <person name="Sanchez J."/>
        </authorList>
    </citation>
    <scope>NUCLEOTIDE SEQUENCE</scope>
</reference>
<evidence type="ECO:0000313" key="3">
    <source>
        <dbReference type="EMBL" id="EQD76082.1"/>
    </source>
</evidence>
<dbReference type="PROSITE" id="PS50404">
    <property type="entry name" value="GST_NTER"/>
    <property type="match status" value="1"/>
</dbReference>
<dbReference type="InterPro" id="IPR036282">
    <property type="entry name" value="Glutathione-S-Trfase_C_sf"/>
</dbReference>